<evidence type="ECO:0000256" key="1">
    <source>
        <dbReference type="ARBA" id="ARBA00022490"/>
    </source>
</evidence>
<dbReference type="AlphaFoldDB" id="A0A6J7W0I1"/>
<dbReference type="PANTHER" id="PTHR32120">
    <property type="entry name" value="SMALL RIBOSOMAL SUBUNIT BIOGENESIS GTPASE RSGA"/>
    <property type="match status" value="1"/>
</dbReference>
<dbReference type="GO" id="GO:0003924">
    <property type="term" value="F:GTPase activity"/>
    <property type="evidence" value="ECO:0007669"/>
    <property type="project" value="InterPro"/>
</dbReference>
<keyword evidence="7" id="KW-0862">Zinc</keyword>
<evidence type="ECO:0000256" key="6">
    <source>
        <dbReference type="ARBA" id="ARBA00022801"/>
    </source>
</evidence>
<dbReference type="InterPro" id="IPR004881">
    <property type="entry name" value="Ribosome_biogen_GTPase_RsgA"/>
</dbReference>
<dbReference type="PANTHER" id="PTHR32120:SF10">
    <property type="entry name" value="SMALL RIBOSOMAL SUBUNIT BIOGENESIS GTPASE RSGA"/>
    <property type="match status" value="1"/>
</dbReference>
<dbReference type="InterPro" id="IPR030378">
    <property type="entry name" value="G_CP_dom"/>
</dbReference>
<dbReference type="PROSITE" id="PS50936">
    <property type="entry name" value="ENGC_GTPASE"/>
    <property type="match status" value="1"/>
</dbReference>
<dbReference type="HAMAP" id="MF_01820">
    <property type="entry name" value="GTPase_RsgA"/>
    <property type="match status" value="1"/>
</dbReference>
<keyword evidence="9" id="KW-0342">GTP-binding</keyword>
<dbReference type="SUPFAM" id="SSF52540">
    <property type="entry name" value="P-loop containing nucleoside triphosphate hydrolases"/>
    <property type="match status" value="1"/>
</dbReference>
<organism evidence="13">
    <name type="scientific">freshwater metagenome</name>
    <dbReference type="NCBI Taxonomy" id="449393"/>
    <lineage>
        <taxon>unclassified sequences</taxon>
        <taxon>metagenomes</taxon>
        <taxon>ecological metagenomes</taxon>
    </lineage>
</organism>
<evidence type="ECO:0000256" key="8">
    <source>
        <dbReference type="ARBA" id="ARBA00022884"/>
    </source>
</evidence>
<feature type="domain" description="CP-type G" evidence="12">
    <location>
        <begin position="174"/>
        <end position="340"/>
    </location>
</feature>
<proteinExistence type="inferred from homology"/>
<name>A0A6J7W0I1_9ZZZZ</name>
<evidence type="ECO:0000256" key="10">
    <source>
        <dbReference type="SAM" id="MobiDB-lite"/>
    </source>
</evidence>
<dbReference type="GO" id="GO:0046872">
    <property type="term" value="F:metal ion binding"/>
    <property type="evidence" value="ECO:0007669"/>
    <property type="project" value="UniProtKB-KW"/>
</dbReference>
<accession>A0A6J7W0I1</accession>
<dbReference type="Gene3D" id="1.10.40.50">
    <property type="entry name" value="Probable gtpase engc, domain 3"/>
    <property type="match status" value="1"/>
</dbReference>
<dbReference type="InterPro" id="IPR010914">
    <property type="entry name" value="RsgA_GTPase_dom"/>
</dbReference>
<keyword evidence="5" id="KW-0547">Nucleotide-binding</keyword>
<dbReference type="PROSITE" id="PS51721">
    <property type="entry name" value="G_CP"/>
    <property type="match status" value="1"/>
</dbReference>
<evidence type="ECO:0000256" key="4">
    <source>
        <dbReference type="ARBA" id="ARBA00022730"/>
    </source>
</evidence>
<keyword evidence="4" id="KW-0699">rRNA-binding</keyword>
<feature type="domain" description="EngC GTPase" evidence="11">
    <location>
        <begin position="183"/>
        <end position="338"/>
    </location>
</feature>
<dbReference type="GO" id="GO:0019843">
    <property type="term" value="F:rRNA binding"/>
    <property type="evidence" value="ECO:0007669"/>
    <property type="project" value="UniProtKB-KW"/>
</dbReference>
<dbReference type="GO" id="GO:0042254">
    <property type="term" value="P:ribosome biogenesis"/>
    <property type="evidence" value="ECO:0007669"/>
    <property type="project" value="UniProtKB-KW"/>
</dbReference>
<evidence type="ECO:0000256" key="5">
    <source>
        <dbReference type="ARBA" id="ARBA00022741"/>
    </source>
</evidence>
<feature type="region of interest" description="Disordered" evidence="10">
    <location>
        <begin position="406"/>
        <end position="426"/>
    </location>
</feature>
<dbReference type="GO" id="GO:0005525">
    <property type="term" value="F:GTP binding"/>
    <property type="evidence" value="ECO:0007669"/>
    <property type="project" value="UniProtKB-KW"/>
</dbReference>
<dbReference type="Pfam" id="PF03193">
    <property type="entry name" value="RsgA_GTPase"/>
    <property type="match status" value="1"/>
</dbReference>
<feature type="region of interest" description="Disordered" evidence="10">
    <location>
        <begin position="1"/>
        <end position="40"/>
    </location>
</feature>
<keyword evidence="1" id="KW-0963">Cytoplasm</keyword>
<dbReference type="NCBIfam" id="TIGR00157">
    <property type="entry name" value="ribosome small subunit-dependent GTPase A"/>
    <property type="match status" value="1"/>
</dbReference>
<dbReference type="EMBL" id="CAFBRX010000065">
    <property type="protein sequence ID" value="CAB5122257.1"/>
    <property type="molecule type" value="Genomic_DNA"/>
</dbReference>
<keyword evidence="2" id="KW-0690">Ribosome biogenesis</keyword>
<evidence type="ECO:0000256" key="2">
    <source>
        <dbReference type="ARBA" id="ARBA00022517"/>
    </source>
</evidence>
<sequence>MRIRNGKASFKGAAAEGPIGHNCASGQRYEPDDDGEPMVREAPAGEARQHFDESFGTGSGEVRHGKATVSDVNDPRIALGWNVTWDVTWSNLCRDRAADLQGTGLPGRVARLDRGWSTVWYGPPSTGVEPVRVRNIGAEVAVGDWVVVSADGEKVEMVLPRHSAFMRRASFEGQRAEAHTIAANIDVVFLLHALVSPPNQRRLERELVLAFDSGATPVLILTKLDLMESAEAVDHCVNTLEAVAPGVDIHVVSGIRGDGLDALLQYASGYRTVALLGASGVGKSTIVNTLVGGQVQSTAAVREGDQRGRHTTTAVQLVALPSEPVGEAGWLIDTPGVRAVSLWSSGTGIERAFADIFALSEKCRFRDCKHEEEPGCAVSAAVTHGTLDPRRLDSMKRLVAEEASLEEEQKARLKVEDRRGFRKRKP</sequence>
<protein>
    <submittedName>
        <fullName evidence="13">Unannotated protein</fullName>
    </submittedName>
</protein>
<keyword evidence="3" id="KW-0479">Metal-binding</keyword>
<evidence type="ECO:0000259" key="12">
    <source>
        <dbReference type="PROSITE" id="PS51721"/>
    </source>
</evidence>
<evidence type="ECO:0000256" key="9">
    <source>
        <dbReference type="ARBA" id="ARBA00023134"/>
    </source>
</evidence>
<evidence type="ECO:0000256" key="7">
    <source>
        <dbReference type="ARBA" id="ARBA00022833"/>
    </source>
</evidence>
<dbReference type="CDD" id="cd01854">
    <property type="entry name" value="YjeQ_EngC"/>
    <property type="match status" value="1"/>
</dbReference>
<evidence type="ECO:0000259" key="11">
    <source>
        <dbReference type="PROSITE" id="PS50936"/>
    </source>
</evidence>
<dbReference type="InterPro" id="IPR027417">
    <property type="entry name" value="P-loop_NTPase"/>
</dbReference>
<evidence type="ECO:0000256" key="3">
    <source>
        <dbReference type="ARBA" id="ARBA00022723"/>
    </source>
</evidence>
<dbReference type="Gene3D" id="3.40.50.300">
    <property type="entry name" value="P-loop containing nucleotide triphosphate hydrolases"/>
    <property type="match status" value="1"/>
</dbReference>
<reference evidence="13" key="1">
    <citation type="submission" date="2020-05" db="EMBL/GenBank/DDBJ databases">
        <authorList>
            <person name="Chiriac C."/>
            <person name="Salcher M."/>
            <person name="Ghai R."/>
            <person name="Kavagutti S V."/>
        </authorList>
    </citation>
    <scope>NUCLEOTIDE SEQUENCE</scope>
</reference>
<keyword evidence="6" id="KW-0378">Hydrolase</keyword>
<gene>
    <name evidence="13" type="ORF">UFOPK4422_00762</name>
</gene>
<evidence type="ECO:0000313" key="13">
    <source>
        <dbReference type="EMBL" id="CAB5122257.1"/>
    </source>
</evidence>
<feature type="compositionally biased region" description="Basic and acidic residues" evidence="10">
    <location>
        <begin position="407"/>
        <end position="419"/>
    </location>
</feature>
<keyword evidence="8" id="KW-0694">RNA-binding</keyword>